<evidence type="ECO:0000256" key="4">
    <source>
        <dbReference type="ARBA" id="ARBA00016377"/>
    </source>
</evidence>
<dbReference type="InterPro" id="IPR000086">
    <property type="entry name" value="NUDIX_hydrolase_dom"/>
</dbReference>
<evidence type="ECO:0000313" key="10">
    <source>
        <dbReference type="EMBL" id="MDC7227939.1"/>
    </source>
</evidence>
<dbReference type="AlphaFoldDB" id="A0AAJ1IES8"/>
<dbReference type="Proteomes" id="UP001221217">
    <property type="component" value="Unassembled WGS sequence"/>
</dbReference>
<dbReference type="PROSITE" id="PS00893">
    <property type="entry name" value="NUDIX_BOX"/>
    <property type="match status" value="1"/>
</dbReference>
<evidence type="ECO:0000256" key="2">
    <source>
        <dbReference type="ARBA" id="ARBA00001946"/>
    </source>
</evidence>
<evidence type="ECO:0000256" key="5">
    <source>
        <dbReference type="ARBA" id="ARBA00022801"/>
    </source>
</evidence>
<dbReference type="EMBL" id="JAQQAL010000035">
    <property type="protein sequence ID" value="MDC7227939.1"/>
    <property type="molecule type" value="Genomic_DNA"/>
</dbReference>
<dbReference type="GO" id="GO:0006753">
    <property type="term" value="P:nucleoside phosphate metabolic process"/>
    <property type="evidence" value="ECO:0007669"/>
    <property type="project" value="TreeGrafter"/>
</dbReference>
<accession>A0AAJ1IES8</accession>
<evidence type="ECO:0000259" key="9">
    <source>
        <dbReference type="PROSITE" id="PS51831"/>
    </source>
</evidence>
<feature type="domain" description="HD" evidence="9">
    <location>
        <begin position="34"/>
        <end position="152"/>
    </location>
</feature>
<dbReference type="InterPro" id="IPR006674">
    <property type="entry name" value="HD_domain"/>
</dbReference>
<dbReference type="PROSITE" id="PS51462">
    <property type="entry name" value="NUDIX"/>
    <property type="match status" value="1"/>
</dbReference>
<dbReference type="GO" id="GO:0005829">
    <property type="term" value="C:cytosol"/>
    <property type="evidence" value="ECO:0007669"/>
    <property type="project" value="TreeGrafter"/>
</dbReference>
<comment type="catalytic activity">
    <reaction evidence="1">
        <text>GDP-alpha-D-mannose + H2O = alpha-D-mannose 1-phosphate + GMP + 2 H(+)</text>
        <dbReference type="Rhea" id="RHEA:27978"/>
        <dbReference type="ChEBI" id="CHEBI:15377"/>
        <dbReference type="ChEBI" id="CHEBI:15378"/>
        <dbReference type="ChEBI" id="CHEBI:57527"/>
        <dbReference type="ChEBI" id="CHEBI:58115"/>
        <dbReference type="ChEBI" id="CHEBI:58409"/>
    </reaction>
</comment>
<dbReference type="PROSITE" id="PS51831">
    <property type="entry name" value="HD"/>
    <property type="match status" value="1"/>
</dbReference>
<sequence length="446" mass="51802">MKSTDIPQIREWFKEYAEGFLTDDEGFNANIRLKIDHSYRVLDRMEELADALGLRGRRRRIALGCAILHDCGRFEQLKRHRTFSDFRSENHGELGAYVIKQENVLKDLTPQARNIIETAVRYHNARLVPEKLTAEQRFFTELTRDADKIDIFKVIGEYYLDESPDKDPTMVHNLEESPVISDTVYEHFMSDRAFNFEEMRTVSDFKLFQLSWVWDINNREALMLLEELGYAEAILSTLPDTDRGRAAEAKFREFMKKHTDEAHLGWTEISREKLHDCRIFSLYSSQRLSIENKETTAYMVDAPDWVTVVPKIEKDGKEYFVMVRQYRHGLMKITTEFPAGTVEPGEEPELAALRELEEETGYRAGRLTWLGSVNPNPAFLTNEFTAYLAEDLTATGSQSLDEHEYVDYELIPVDDVVKRMGSGEYRNGTMLMALMYYLRETGKING</sequence>
<name>A0AAJ1IES8_9SPIO</name>
<dbReference type="Pfam" id="PF01966">
    <property type="entry name" value="HD"/>
    <property type="match status" value="1"/>
</dbReference>
<feature type="domain" description="Nudix hydrolase" evidence="8">
    <location>
        <begin position="303"/>
        <end position="438"/>
    </location>
</feature>
<organism evidence="10 11">
    <name type="scientific">Candidatus Thalassospirochaeta sargassi</name>
    <dbReference type="NCBI Taxonomy" id="3119039"/>
    <lineage>
        <taxon>Bacteria</taxon>
        <taxon>Pseudomonadati</taxon>
        <taxon>Spirochaetota</taxon>
        <taxon>Spirochaetia</taxon>
        <taxon>Spirochaetales</taxon>
        <taxon>Spirochaetaceae</taxon>
        <taxon>Candidatus Thalassospirochaeta</taxon>
    </lineage>
</organism>
<dbReference type="GO" id="GO:0019693">
    <property type="term" value="P:ribose phosphate metabolic process"/>
    <property type="evidence" value="ECO:0007669"/>
    <property type="project" value="TreeGrafter"/>
</dbReference>
<dbReference type="InterPro" id="IPR020476">
    <property type="entry name" value="Nudix_hydrolase"/>
</dbReference>
<dbReference type="SUPFAM" id="SSF109604">
    <property type="entry name" value="HD-domain/PDEase-like"/>
    <property type="match status" value="1"/>
</dbReference>
<proteinExistence type="inferred from homology"/>
<dbReference type="CDD" id="cd03424">
    <property type="entry name" value="NUDIX_ADPRase_Nudt5_UGPPase_Nudt14"/>
    <property type="match status" value="1"/>
</dbReference>
<evidence type="ECO:0000256" key="7">
    <source>
        <dbReference type="ARBA" id="ARBA00032272"/>
    </source>
</evidence>
<evidence type="ECO:0000256" key="1">
    <source>
        <dbReference type="ARBA" id="ARBA00000847"/>
    </source>
</evidence>
<dbReference type="GO" id="GO:0016462">
    <property type="term" value="F:pyrophosphatase activity"/>
    <property type="evidence" value="ECO:0007669"/>
    <property type="project" value="UniProtKB-ARBA"/>
</dbReference>
<evidence type="ECO:0000259" key="8">
    <source>
        <dbReference type="PROSITE" id="PS51462"/>
    </source>
</evidence>
<comment type="caution">
    <text evidence="10">The sequence shown here is derived from an EMBL/GenBank/DDBJ whole genome shotgun (WGS) entry which is preliminary data.</text>
</comment>
<comment type="similarity">
    <text evidence="3">Belongs to the Nudix hydrolase family. NudK subfamily.</text>
</comment>
<dbReference type="SUPFAM" id="SSF55811">
    <property type="entry name" value="Nudix"/>
    <property type="match status" value="1"/>
</dbReference>
<evidence type="ECO:0000256" key="3">
    <source>
        <dbReference type="ARBA" id="ARBA00007275"/>
    </source>
</evidence>
<evidence type="ECO:0000256" key="6">
    <source>
        <dbReference type="ARBA" id="ARBA00032162"/>
    </source>
</evidence>
<dbReference type="PANTHER" id="PTHR11839:SF18">
    <property type="entry name" value="NUDIX HYDROLASE DOMAIN-CONTAINING PROTEIN"/>
    <property type="match status" value="1"/>
</dbReference>
<evidence type="ECO:0000313" key="11">
    <source>
        <dbReference type="Proteomes" id="UP001221217"/>
    </source>
</evidence>
<dbReference type="InterPro" id="IPR003607">
    <property type="entry name" value="HD/PDEase_dom"/>
</dbReference>
<dbReference type="CDD" id="cd00077">
    <property type="entry name" value="HDc"/>
    <property type="match status" value="1"/>
</dbReference>
<dbReference type="Pfam" id="PF00293">
    <property type="entry name" value="NUDIX"/>
    <property type="match status" value="1"/>
</dbReference>
<dbReference type="Gene3D" id="3.90.79.10">
    <property type="entry name" value="Nucleoside Triphosphate Pyrophosphohydrolase"/>
    <property type="match status" value="1"/>
</dbReference>
<dbReference type="InterPro" id="IPR015797">
    <property type="entry name" value="NUDIX_hydrolase-like_dom_sf"/>
</dbReference>
<gene>
    <name evidence="10" type="ORF">PQJ61_14335</name>
</gene>
<protein>
    <recommendedName>
        <fullName evidence="4">GDP-mannose pyrophosphatase</fullName>
    </recommendedName>
    <alternativeName>
        <fullName evidence="6">GDP-mannose hydrolase</fullName>
    </alternativeName>
    <alternativeName>
        <fullName evidence="7">GDPMK</fullName>
    </alternativeName>
</protein>
<dbReference type="PANTHER" id="PTHR11839">
    <property type="entry name" value="UDP/ADP-SUGAR PYROPHOSPHATASE"/>
    <property type="match status" value="1"/>
</dbReference>
<comment type="cofactor">
    <cofactor evidence="2">
        <name>Mg(2+)</name>
        <dbReference type="ChEBI" id="CHEBI:18420"/>
    </cofactor>
</comment>
<dbReference type="InterPro" id="IPR020084">
    <property type="entry name" value="NUDIX_hydrolase_CS"/>
</dbReference>
<keyword evidence="5" id="KW-0378">Hydrolase</keyword>
<dbReference type="Gene3D" id="1.10.3210.10">
    <property type="entry name" value="Hypothetical protein af1432"/>
    <property type="match status" value="1"/>
</dbReference>
<dbReference type="PRINTS" id="PR00502">
    <property type="entry name" value="NUDIXFAMILY"/>
</dbReference>
<reference evidence="10 11" key="1">
    <citation type="submission" date="2022-12" db="EMBL/GenBank/DDBJ databases">
        <title>Metagenome assembled genome from gulf of manar.</title>
        <authorList>
            <person name="Kohli P."/>
            <person name="Pk S."/>
            <person name="Venkata Ramana C."/>
            <person name="Sasikala C."/>
        </authorList>
    </citation>
    <scope>NUCLEOTIDE SEQUENCE [LARGE SCALE GENOMIC DNA]</scope>
    <source>
        <strain evidence="10">JB008</strain>
    </source>
</reference>